<dbReference type="SUPFAM" id="SSF56655">
    <property type="entry name" value="Carbohydrate phosphatase"/>
    <property type="match status" value="1"/>
</dbReference>
<dbReference type="PANTHER" id="PTHR20854">
    <property type="entry name" value="INOSITOL MONOPHOSPHATASE"/>
    <property type="match status" value="1"/>
</dbReference>
<evidence type="ECO:0000313" key="10">
    <source>
        <dbReference type="Proteomes" id="UP000775213"/>
    </source>
</evidence>
<comment type="caution">
    <text evidence="9">The sequence shown here is derived from an EMBL/GenBank/DDBJ whole genome shotgun (WGS) entry which is preliminary data.</text>
</comment>
<dbReference type="GO" id="GO:0006020">
    <property type="term" value="P:inositol metabolic process"/>
    <property type="evidence" value="ECO:0007669"/>
    <property type="project" value="TreeGrafter"/>
</dbReference>
<comment type="catalytic activity">
    <reaction evidence="1 8">
        <text>a myo-inositol phosphate + H2O = myo-inositol + phosphate</text>
        <dbReference type="Rhea" id="RHEA:24056"/>
        <dbReference type="ChEBI" id="CHEBI:15377"/>
        <dbReference type="ChEBI" id="CHEBI:17268"/>
        <dbReference type="ChEBI" id="CHEBI:43474"/>
        <dbReference type="ChEBI" id="CHEBI:84139"/>
        <dbReference type="EC" id="3.1.3.25"/>
    </reaction>
</comment>
<keyword evidence="6 7" id="KW-0460">Magnesium</keyword>
<dbReference type="EC" id="3.1.3.25" evidence="8"/>
<dbReference type="EMBL" id="JAGFBR010000015">
    <property type="protein sequence ID" value="KAH0454335.1"/>
    <property type="molecule type" value="Genomic_DNA"/>
</dbReference>
<reference evidence="9 10" key="1">
    <citation type="journal article" date="2021" name="Hortic Res">
        <title>Chromosome-scale assembly of the Dendrobium chrysotoxum genome enhances the understanding of orchid evolution.</title>
        <authorList>
            <person name="Zhang Y."/>
            <person name="Zhang G.Q."/>
            <person name="Zhang D."/>
            <person name="Liu X.D."/>
            <person name="Xu X.Y."/>
            <person name="Sun W.H."/>
            <person name="Yu X."/>
            <person name="Zhu X."/>
            <person name="Wang Z.W."/>
            <person name="Zhao X."/>
            <person name="Zhong W.Y."/>
            <person name="Chen H."/>
            <person name="Yin W.L."/>
            <person name="Huang T."/>
            <person name="Niu S.C."/>
            <person name="Liu Z.J."/>
        </authorList>
    </citation>
    <scope>NUCLEOTIDE SEQUENCE [LARGE SCALE GENOMIC DNA]</scope>
    <source>
        <strain evidence="9">Lindl</strain>
    </source>
</reference>
<feature type="binding site" evidence="7">
    <location>
        <position position="91"/>
    </location>
    <ligand>
        <name>Mg(2+)</name>
        <dbReference type="ChEBI" id="CHEBI:18420"/>
        <label>1</label>
        <note>catalytic</note>
    </ligand>
</feature>
<evidence type="ECO:0000256" key="2">
    <source>
        <dbReference type="ARBA" id="ARBA00001946"/>
    </source>
</evidence>
<evidence type="ECO:0000256" key="4">
    <source>
        <dbReference type="ARBA" id="ARBA00022723"/>
    </source>
</evidence>
<dbReference type="AlphaFoldDB" id="A0AAV7FX75"/>
<accession>A0AAV7FX75</accession>
<organism evidence="9 10">
    <name type="scientific">Dendrobium chrysotoxum</name>
    <name type="common">Orchid</name>
    <dbReference type="NCBI Taxonomy" id="161865"/>
    <lineage>
        <taxon>Eukaryota</taxon>
        <taxon>Viridiplantae</taxon>
        <taxon>Streptophyta</taxon>
        <taxon>Embryophyta</taxon>
        <taxon>Tracheophyta</taxon>
        <taxon>Spermatophyta</taxon>
        <taxon>Magnoliopsida</taxon>
        <taxon>Liliopsida</taxon>
        <taxon>Asparagales</taxon>
        <taxon>Orchidaceae</taxon>
        <taxon>Epidendroideae</taxon>
        <taxon>Malaxideae</taxon>
        <taxon>Dendrobiinae</taxon>
        <taxon>Dendrobium</taxon>
    </lineage>
</organism>
<evidence type="ECO:0000256" key="5">
    <source>
        <dbReference type="ARBA" id="ARBA00022801"/>
    </source>
</evidence>
<proteinExistence type="inferred from homology"/>
<comment type="similarity">
    <text evidence="3 8">Belongs to the inositol monophosphatase superfamily.</text>
</comment>
<dbReference type="GO" id="GO:0007165">
    <property type="term" value="P:signal transduction"/>
    <property type="evidence" value="ECO:0007669"/>
    <property type="project" value="TreeGrafter"/>
</dbReference>
<feature type="binding site" evidence="7">
    <location>
        <position position="71"/>
    </location>
    <ligand>
        <name>Mg(2+)</name>
        <dbReference type="ChEBI" id="CHEBI:18420"/>
        <label>1</label>
        <note>catalytic</note>
    </ligand>
</feature>
<evidence type="ECO:0000256" key="8">
    <source>
        <dbReference type="RuleBase" id="RU364068"/>
    </source>
</evidence>
<gene>
    <name evidence="9" type="ORF">IEQ34_016259</name>
</gene>
<name>A0AAV7FX75_DENCH</name>
<dbReference type="Pfam" id="PF00459">
    <property type="entry name" value="Inositol_P"/>
    <property type="match status" value="1"/>
</dbReference>
<feature type="binding site" evidence="7">
    <location>
        <position position="94"/>
    </location>
    <ligand>
        <name>Mg(2+)</name>
        <dbReference type="ChEBI" id="CHEBI:18420"/>
        <label>1</label>
        <note>catalytic</note>
    </ligand>
</feature>
<evidence type="ECO:0000256" key="7">
    <source>
        <dbReference type="PIRSR" id="PIRSR600760-2"/>
    </source>
</evidence>
<feature type="binding site" evidence="7">
    <location>
        <position position="93"/>
    </location>
    <ligand>
        <name>Mg(2+)</name>
        <dbReference type="ChEBI" id="CHEBI:18420"/>
        <label>2</label>
    </ligand>
</feature>
<dbReference type="Proteomes" id="UP000775213">
    <property type="component" value="Unassembled WGS sequence"/>
</dbReference>
<sequence length="190" mass="21083">MAGKYSLAEFLDVAVEAAKKAGEVIRRGFYQTKHVEHKGLVDLVTETDKECEELIFNHLKQHFPSHKFIGEETSAALGTSELTDDPTWIVDPLDGTTNFVHGYTFEKIYALHHACFLGMHDHQMFCRFPFVCVSIGLTIEKVPTVGVVFNPIIDELFTGVRGQGAFLNGNPIKASSQAELLKSLLATEVD</sequence>
<dbReference type="PANTHER" id="PTHR20854:SF4">
    <property type="entry name" value="INOSITOL-1-MONOPHOSPHATASE-RELATED"/>
    <property type="match status" value="1"/>
</dbReference>
<dbReference type="PRINTS" id="PR00377">
    <property type="entry name" value="IMPHPHTASES"/>
</dbReference>
<protein>
    <recommendedName>
        <fullName evidence="8">Inositol-1-monophosphatase</fullName>
        <ecNumber evidence="8">3.1.3.25</ecNumber>
    </recommendedName>
</protein>
<dbReference type="GO" id="GO:0046872">
    <property type="term" value="F:metal ion binding"/>
    <property type="evidence" value="ECO:0007669"/>
    <property type="project" value="UniProtKB-KW"/>
</dbReference>
<dbReference type="InterPro" id="IPR033942">
    <property type="entry name" value="IMPase"/>
</dbReference>
<evidence type="ECO:0000256" key="3">
    <source>
        <dbReference type="ARBA" id="ARBA00009759"/>
    </source>
</evidence>
<keyword evidence="4 7" id="KW-0479">Metal-binding</keyword>
<evidence type="ECO:0000256" key="1">
    <source>
        <dbReference type="ARBA" id="ARBA00001033"/>
    </source>
</evidence>
<dbReference type="InterPro" id="IPR020583">
    <property type="entry name" value="Inositol_monoP_metal-BS"/>
</dbReference>
<dbReference type="CDD" id="cd01639">
    <property type="entry name" value="IMPase"/>
    <property type="match status" value="1"/>
</dbReference>
<evidence type="ECO:0000313" key="9">
    <source>
        <dbReference type="EMBL" id="KAH0454335.1"/>
    </source>
</evidence>
<keyword evidence="5 8" id="KW-0378">Hydrolase</keyword>
<comment type="pathway">
    <text evidence="8">Polyol metabolism; myo-inositol biosynthesis; myo-inositol from D-glucose 6-phosphate: step 2/2.</text>
</comment>
<comment type="cofactor">
    <cofactor evidence="2 7 8">
        <name>Mg(2+)</name>
        <dbReference type="ChEBI" id="CHEBI:18420"/>
    </cofactor>
</comment>
<dbReference type="InterPro" id="IPR000760">
    <property type="entry name" value="Inositol_monophosphatase-like"/>
</dbReference>
<dbReference type="FunFam" id="3.30.540.10:FF:000004">
    <property type="entry name" value="Inositol-1-monophosphatase"/>
    <property type="match status" value="1"/>
</dbReference>
<dbReference type="PROSITE" id="PS00629">
    <property type="entry name" value="IMP_1"/>
    <property type="match status" value="1"/>
</dbReference>
<dbReference type="Gene3D" id="3.30.540.10">
    <property type="entry name" value="Fructose-1,6-Bisphosphatase, subunit A, domain 1"/>
    <property type="match status" value="1"/>
</dbReference>
<keyword evidence="10" id="KW-1185">Reference proteome</keyword>
<evidence type="ECO:0000256" key="6">
    <source>
        <dbReference type="ARBA" id="ARBA00022842"/>
    </source>
</evidence>
<dbReference type="GO" id="GO:0008934">
    <property type="term" value="F:inositol monophosphate 1-phosphatase activity"/>
    <property type="evidence" value="ECO:0007669"/>
    <property type="project" value="InterPro"/>
</dbReference>